<evidence type="ECO:0000313" key="6">
    <source>
        <dbReference type="Proteomes" id="UP000502415"/>
    </source>
</evidence>
<dbReference type="PANTHER" id="PTHR43708:SF5">
    <property type="entry name" value="CONSERVED EXPRESSED OXIDOREDUCTASE (EUROFUNG)-RELATED"/>
    <property type="match status" value="1"/>
</dbReference>
<organism evidence="5 6">
    <name type="scientific">Massilia forsythiae</name>
    <dbReference type="NCBI Taxonomy" id="2728020"/>
    <lineage>
        <taxon>Bacteria</taxon>
        <taxon>Pseudomonadati</taxon>
        <taxon>Pseudomonadota</taxon>
        <taxon>Betaproteobacteria</taxon>
        <taxon>Burkholderiales</taxon>
        <taxon>Oxalobacteraceae</taxon>
        <taxon>Telluria group</taxon>
        <taxon>Massilia</taxon>
    </lineage>
</organism>
<dbReference type="SUPFAM" id="SSF55347">
    <property type="entry name" value="Glyceraldehyde-3-phosphate dehydrogenase-like, C-terminal domain"/>
    <property type="match status" value="1"/>
</dbReference>
<name>A0A7Z2ZRJ8_9BURK</name>
<evidence type="ECO:0000256" key="1">
    <source>
        <dbReference type="ARBA" id="ARBA00010928"/>
    </source>
</evidence>
<protein>
    <submittedName>
        <fullName evidence="5">Oxidoreductase</fullName>
    </submittedName>
</protein>
<dbReference type="SUPFAM" id="SSF51735">
    <property type="entry name" value="NAD(P)-binding Rossmann-fold domains"/>
    <property type="match status" value="1"/>
</dbReference>
<dbReference type="AlphaFoldDB" id="A0A7Z2ZRJ8"/>
<dbReference type="Pfam" id="PF02894">
    <property type="entry name" value="GFO_IDH_MocA_C"/>
    <property type="match status" value="1"/>
</dbReference>
<evidence type="ECO:0000259" key="3">
    <source>
        <dbReference type="Pfam" id="PF01408"/>
    </source>
</evidence>
<proteinExistence type="inferred from homology"/>
<accession>A0A7Z2ZRJ8</accession>
<evidence type="ECO:0000259" key="4">
    <source>
        <dbReference type="Pfam" id="PF02894"/>
    </source>
</evidence>
<dbReference type="Gene3D" id="3.40.50.720">
    <property type="entry name" value="NAD(P)-binding Rossmann-like Domain"/>
    <property type="match status" value="1"/>
</dbReference>
<dbReference type="InterPro" id="IPR004104">
    <property type="entry name" value="Gfo/Idh/MocA-like_OxRdtase_C"/>
</dbReference>
<feature type="domain" description="Gfo/Idh/MocA-like oxidoreductase C-terminal" evidence="4">
    <location>
        <begin position="138"/>
        <end position="354"/>
    </location>
</feature>
<reference evidence="5 6" key="1">
    <citation type="submission" date="2020-04" db="EMBL/GenBank/DDBJ databases">
        <title>Genome sequencing of novel species.</title>
        <authorList>
            <person name="Heo J."/>
            <person name="Kim S.-J."/>
            <person name="Kim J.-S."/>
            <person name="Hong S.-B."/>
            <person name="Kwon S.-W."/>
        </authorList>
    </citation>
    <scope>NUCLEOTIDE SEQUENCE [LARGE SCALE GENOMIC DNA]</scope>
    <source>
        <strain evidence="5 6">GN2-R2</strain>
    </source>
</reference>
<dbReference type="Gene3D" id="3.30.360.10">
    <property type="entry name" value="Dihydrodipicolinate Reductase, domain 2"/>
    <property type="match status" value="1"/>
</dbReference>
<evidence type="ECO:0000256" key="2">
    <source>
        <dbReference type="ARBA" id="ARBA00023002"/>
    </source>
</evidence>
<feature type="domain" description="Gfo/Idh/MocA-like oxidoreductase N-terminal" evidence="3">
    <location>
        <begin position="7"/>
        <end position="124"/>
    </location>
</feature>
<evidence type="ECO:0000313" key="5">
    <source>
        <dbReference type="EMBL" id="QJD99139.1"/>
    </source>
</evidence>
<dbReference type="InterPro" id="IPR036291">
    <property type="entry name" value="NAD(P)-bd_dom_sf"/>
</dbReference>
<dbReference type="RefSeq" id="WP_169434036.1">
    <property type="nucleotide sequence ID" value="NZ_CP051685.1"/>
</dbReference>
<dbReference type="KEGG" id="mfy:HH212_03065"/>
<dbReference type="GO" id="GO:0000166">
    <property type="term" value="F:nucleotide binding"/>
    <property type="evidence" value="ECO:0007669"/>
    <property type="project" value="InterPro"/>
</dbReference>
<comment type="similarity">
    <text evidence="1">Belongs to the Gfo/Idh/MocA family.</text>
</comment>
<dbReference type="InterPro" id="IPR051317">
    <property type="entry name" value="Gfo/Idh/MocA_oxidoreduct"/>
</dbReference>
<dbReference type="EMBL" id="CP051685">
    <property type="protein sequence ID" value="QJD99139.1"/>
    <property type="molecule type" value="Genomic_DNA"/>
</dbReference>
<dbReference type="InterPro" id="IPR000683">
    <property type="entry name" value="Gfo/Idh/MocA-like_OxRdtase_N"/>
</dbReference>
<dbReference type="NCBIfam" id="NF008607">
    <property type="entry name" value="PRK11579.1"/>
    <property type="match status" value="1"/>
</dbReference>
<gene>
    <name evidence="5" type="ORF">HH212_03065</name>
</gene>
<sequence length="363" mass="38839">MHDKTLRAGLIGYGFAGKVFHAPLIRTTPGLAIAAVSSSDAAKVHADLGGAVTVLDDARALIARDDIDLVVVASPNNTHFELARLALEAGKHVVVDKPFTPTLDEALQLARLADGRGLVLSVFHNRRWDSSTRSAERLLLNGTLGRLRHATLHFDRFRPNPQARWKEDAAAGGGVWMDLGPHLLYDALHLFGRPLAIQADLPTLRTGAGSHGGALAADNVQARLRYADGLRVDVCASMLAAAPGPRLALHGTRGSYVKPSLDPQEADLKAGKLPGADPAAWGIDAEPGILRVERDGVLHESTLATENGAYPEYYRLVRAAILGQAANPVPPRDAIDVMRLLEAGRRSHAERREILLDDVPGLA</sequence>
<dbReference type="Proteomes" id="UP000502415">
    <property type="component" value="Chromosome"/>
</dbReference>
<keyword evidence="2" id="KW-0560">Oxidoreductase</keyword>
<dbReference type="GO" id="GO:0016491">
    <property type="term" value="F:oxidoreductase activity"/>
    <property type="evidence" value="ECO:0007669"/>
    <property type="project" value="UniProtKB-KW"/>
</dbReference>
<dbReference type="PANTHER" id="PTHR43708">
    <property type="entry name" value="CONSERVED EXPRESSED OXIDOREDUCTASE (EUROFUNG)"/>
    <property type="match status" value="1"/>
</dbReference>
<dbReference type="Pfam" id="PF01408">
    <property type="entry name" value="GFO_IDH_MocA"/>
    <property type="match status" value="1"/>
</dbReference>
<keyword evidence="6" id="KW-1185">Reference proteome</keyword>